<organism evidence="1 2">
    <name type="scientific">Coprinopsis marcescibilis</name>
    <name type="common">Agaric fungus</name>
    <name type="synonym">Psathyrella marcescibilis</name>
    <dbReference type="NCBI Taxonomy" id="230819"/>
    <lineage>
        <taxon>Eukaryota</taxon>
        <taxon>Fungi</taxon>
        <taxon>Dikarya</taxon>
        <taxon>Basidiomycota</taxon>
        <taxon>Agaricomycotina</taxon>
        <taxon>Agaricomycetes</taxon>
        <taxon>Agaricomycetidae</taxon>
        <taxon>Agaricales</taxon>
        <taxon>Agaricineae</taxon>
        <taxon>Psathyrellaceae</taxon>
        <taxon>Coprinopsis</taxon>
    </lineage>
</organism>
<reference evidence="1 2" key="1">
    <citation type="journal article" date="2019" name="Nat. Ecol. Evol.">
        <title>Megaphylogeny resolves global patterns of mushroom evolution.</title>
        <authorList>
            <person name="Varga T."/>
            <person name="Krizsan K."/>
            <person name="Foldi C."/>
            <person name="Dima B."/>
            <person name="Sanchez-Garcia M."/>
            <person name="Sanchez-Ramirez S."/>
            <person name="Szollosi G.J."/>
            <person name="Szarkandi J.G."/>
            <person name="Papp V."/>
            <person name="Albert L."/>
            <person name="Andreopoulos W."/>
            <person name="Angelini C."/>
            <person name="Antonin V."/>
            <person name="Barry K.W."/>
            <person name="Bougher N.L."/>
            <person name="Buchanan P."/>
            <person name="Buyck B."/>
            <person name="Bense V."/>
            <person name="Catcheside P."/>
            <person name="Chovatia M."/>
            <person name="Cooper J."/>
            <person name="Damon W."/>
            <person name="Desjardin D."/>
            <person name="Finy P."/>
            <person name="Geml J."/>
            <person name="Haridas S."/>
            <person name="Hughes K."/>
            <person name="Justo A."/>
            <person name="Karasinski D."/>
            <person name="Kautmanova I."/>
            <person name="Kiss B."/>
            <person name="Kocsube S."/>
            <person name="Kotiranta H."/>
            <person name="LaButti K.M."/>
            <person name="Lechner B.E."/>
            <person name="Liimatainen K."/>
            <person name="Lipzen A."/>
            <person name="Lukacs Z."/>
            <person name="Mihaltcheva S."/>
            <person name="Morgado L.N."/>
            <person name="Niskanen T."/>
            <person name="Noordeloos M.E."/>
            <person name="Ohm R.A."/>
            <person name="Ortiz-Santana B."/>
            <person name="Ovrebo C."/>
            <person name="Racz N."/>
            <person name="Riley R."/>
            <person name="Savchenko A."/>
            <person name="Shiryaev A."/>
            <person name="Soop K."/>
            <person name="Spirin V."/>
            <person name="Szebenyi C."/>
            <person name="Tomsovsky M."/>
            <person name="Tulloss R.E."/>
            <person name="Uehling J."/>
            <person name="Grigoriev I.V."/>
            <person name="Vagvolgyi C."/>
            <person name="Papp T."/>
            <person name="Martin F.M."/>
            <person name="Miettinen O."/>
            <person name="Hibbett D.S."/>
            <person name="Nagy L.G."/>
        </authorList>
    </citation>
    <scope>NUCLEOTIDE SEQUENCE [LARGE SCALE GENOMIC DNA]</scope>
    <source>
        <strain evidence="1 2">CBS 121175</strain>
    </source>
</reference>
<dbReference type="OrthoDB" id="2836053at2759"/>
<gene>
    <name evidence="1" type="ORF">FA15DRAFT_654524</name>
</gene>
<sequence length="247" mass="28798">MQLGVDQSVPLTDTPNLPRIPPELLWGVIGYAWRSEMPPRDRNSFFERNLRVNTRWTAAFLRLSGADVYISTQSFMEFYFSLLRGQPLVSKFLHSQSRHTLNHLCTSVTVDIINDRVQIELQTEEPEREKLLSDFLYRVKVLEALPNLKHLNARFQNVACDDLFRFNRLVDFPKQVESLSLGYTFKAHGFCLPQHMIETPPGAYHPFAIFEYLVGTRTSPNWPLSAQRYGHWRWILVYFGTLGYDNV</sequence>
<name>A0A5C3L077_COPMA</name>
<accession>A0A5C3L077</accession>
<proteinExistence type="predicted"/>
<dbReference type="Proteomes" id="UP000307440">
    <property type="component" value="Unassembled WGS sequence"/>
</dbReference>
<keyword evidence="2" id="KW-1185">Reference proteome</keyword>
<protein>
    <submittedName>
        <fullName evidence="1">Uncharacterized protein</fullName>
    </submittedName>
</protein>
<dbReference type="EMBL" id="ML210177">
    <property type="protein sequence ID" value="TFK26187.1"/>
    <property type="molecule type" value="Genomic_DNA"/>
</dbReference>
<dbReference type="AlphaFoldDB" id="A0A5C3L077"/>
<evidence type="ECO:0000313" key="1">
    <source>
        <dbReference type="EMBL" id="TFK26187.1"/>
    </source>
</evidence>
<evidence type="ECO:0000313" key="2">
    <source>
        <dbReference type="Proteomes" id="UP000307440"/>
    </source>
</evidence>